<feature type="compositionally biased region" description="Basic residues" evidence="1">
    <location>
        <begin position="53"/>
        <end position="75"/>
    </location>
</feature>
<feature type="region of interest" description="Disordered" evidence="1">
    <location>
        <begin position="1"/>
        <end position="92"/>
    </location>
</feature>
<protein>
    <recommendedName>
        <fullName evidence="2">NTF2-like domain-containing protein</fullName>
    </recommendedName>
</protein>
<dbReference type="Proteomes" id="UP001197093">
    <property type="component" value="Unassembled WGS sequence"/>
</dbReference>
<proteinExistence type="predicted"/>
<comment type="caution">
    <text evidence="3">The sequence shown here is derived from an EMBL/GenBank/DDBJ whole genome shotgun (WGS) entry which is preliminary data.</text>
</comment>
<feature type="compositionally biased region" description="Low complexity" evidence="1">
    <location>
        <begin position="7"/>
        <end position="24"/>
    </location>
</feature>
<name>A0AAD4ESX5_9PEZI</name>
<dbReference type="EMBL" id="JAHCVI010000004">
    <property type="protein sequence ID" value="KAG7286765.1"/>
    <property type="molecule type" value="Genomic_DNA"/>
</dbReference>
<reference evidence="3" key="1">
    <citation type="submission" date="2023-02" db="EMBL/GenBank/DDBJ databases">
        <authorList>
            <person name="Palmer J.M."/>
        </authorList>
    </citation>
    <scope>NUCLEOTIDE SEQUENCE</scope>
    <source>
        <strain evidence="3">FW57</strain>
    </source>
</reference>
<accession>A0AAD4ESX5</accession>
<feature type="compositionally biased region" description="Basic and acidic residues" evidence="1">
    <location>
        <begin position="76"/>
        <end position="92"/>
    </location>
</feature>
<evidence type="ECO:0000256" key="1">
    <source>
        <dbReference type="SAM" id="MobiDB-lite"/>
    </source>
</evidence>
<gene>
    <name evidence="3" type="ORF">NEMBOFW57_009081</name>
</gene>
<dbReference type="InterPro" id="IPR058645">
    <property type="entry name" value="NTF2-like_dom_7"/>
</dbReference>
<dbReference type="AlphaFoldDB" id="A0AAD4ESX5"/>
<feature type="compositionally biased region" description="Acidic residues" evidence="1">
    <location>
        <begin position="29"/>
        <end position="46"/>
    </location>
</feature>
<organism evidence="3 4">
    <name type="scientific">Staphylotrichum longicolle</name>
    <dbReference type="NCBI Taxonomy" id="669026"/>
    <lineage>
        <taxon>Eukaryota</taxon>
        <taxon>Fungi</taxon>
        <taxon>Dikarya</taxon>
        <taxon>Ascomycota</taxon>
        <taxon>Pezizomycotina</taxon>
        <taxon>Sordariomycetes</taxon>
        <taxon>Sordariomycetidae</taxon>
        <taxon>Sordariales</taxon>
        <taxon>Chaetomiaceae</taxon>
        <taxon>Staphylotrichum</taxon>
    </lineage>
</organism>
<dbReference type="Pfam" id="PF26534">
    <property type="entry name" value="NTF2_7"/>
    <property type="match status" value="1"/>
</dbReference>
<feature type="domain" description="NTF2-like" evidence="2">
    <location>
        <begin position="94"/>
        <end position="228"/>
    </location>
</feature>
<evidence type="ECO:0000313" key="3">
    <source>
        <dbReference type="EMBL" id="KAG7286765.1"/>
    </source>
</evidence>
<sequence>MATACIAGKTTAGVTRARATASLRSRGEYDEEEGSHEGDGEGEGEGEGEHKEKPKPKSKGKGKGKGKGKKGKGKGKGKDGKGKGKCNDARHTPCLHPDDVDVLINAYVRMLSRWNDTDAKYLADSFRDTSDSINILAGIPLGNPTFPTKQAFIDHQHTQPDNLPLTVTHKSPYSCDEIALIWKATFGEARKQVRGVTILGATKDKGYWQIKTIDVEFNSIAYLLDIGGSYTMPGHHVVLKIIDNNLAMEAYSQVIDDW</sequence>
<evidence type="ECO:0000313" key="4">
    <source>
        <dbReference type="Proteomes" id="UP001197093"/>
    </source>
</evidence>
<evidence type="ECO:0000259" key="2">
    <source>
        <dbReference type="Pfam" id="PF26534"/>
    </source>
</evidence>
<keyword evidence="4" id="KW-1185">Reference proteome</keyword>